<dbReference type="AlphaFoldDB" id="A0A7W7MPK9"/>
<gene>
    <name evidence="4" type="ORF">BJ971_002368</name>
</gene>
<proteinExistence type="predicted"/>
<dbReference type="PANTHER" id="PTHR30319:SF1">
    <property type="entry name" value="TRANSCRIPTIONAL REPRESSOR PAAX"/>
    <property type="match status" value="1"/>
</dbReference>
<dbReference type="Proteomes" id="UP000578112">
    <property type="component" value="Unassembled WGS sequence"/>
</dbReference>
<dbReference type="InterPro" id="IPR048846">
    <property type="entry name" value="PaaX-like_central"/>
</dbReference>
<dbReference type="InterPro" id="IPR036388">
    <property type="entry name" value="WH-like_DNA-bd_sf"/>
</dbReference>
<keyword evidence="5" id="KW-1185">Reference proteome</keyword>
<dbReference type="GO" id="GO:0006351">
    <property type="term" value="P:DNA-templated transcription"/>
    <property type="evidence" value="ECO:0007669"/>
    <property type="project" value="InterPro"/>
</dbReference>
<dbReference type="EMBL" id="JACHNH010000001">
    <property type="protein sequence ID" value="MBB4761812.1"/>
    <property type="molecule type" value="Genomic_DNA"/>
</dbReference>
<comment type="caution">
    <text evidence="4">The sequence shown here is derived from an EMBL/GenBank/DDBJ whole genome shotgun (WGS) entry which is preliminary data.</text>
</comment>
<dbReference type="PANTHER" id="PTHR30319">
    <property type="entry name" value="PHENYLACETIC ACID REGULATOR-RELATED TRANSCRIPTIONAL REPRESSOR"/>
    <property type="match status" value="1"/>
</dbReference>
<dbReference type="Pfam" id="PF07848">
    <property type="entry name" value="PaaX"/>
    <property type="match status" value="1"/>
</dbReference>
<dbReference type="Gene3D" id="1.20.58.1460">
    <property type="match status" value="1"/>
</dbReference>
<name>A0A7W7MPK9_9ACTN</name>
<dbReference type="SUPFAM" id="SSF46785">
    <property type="entry name" value="Winged helix' DNA-binding domain"/>
    <property type="match status" value="1"/>
</dbReference>
<dbReference type="Gene3D" id="1.10.10.10">
    <property type="entry name" value="Winged helix-like DNA-binding domain superfamily/Winged helix DNA-binding domain"/>
    <property type="match status" value="1"/>
</dbReference>
<dbReference type="InterPro" id="IPR013225">
    <property type="entry name" value="PaaX_C"/>
</dbReference>
<dbReference type="InterPro" id="IPR012906">
    <property type="entry name" value="PaaX-like_N"/>
</dbReference>
<evidence type="ECO:0000259" key="1">
    <source>
        <dbReference type="Pfam" id="PF07848"/>
    </source>
</evidence>
<protein>
    <submittedName>
        <fullName evidence="4">Phenylacetic acid degradation operon negative regulatory protein</fullName>
    </submittedName>
</protein>
<accession>A0A7W7MPK9</accession>
<evidence type="ECO:0000259" key="2">
    <source>
        <dbReference type="Pfam" id="PF08223"/>
    </source>
</evidence>
<sequence>MSSQDPDPEPPALRPQTLVLTLFGEYVLGRSVCVYSGSLVDAASRVDVAEHAARSTLTRMVNRGLLRRRRSGRRMYFGLTERSERILLDGRRRALETGAVNHDWDGTWTLLAFSLPDAWQRQRRDLRSQLVWAGFGPLQGGLWIAPGGPDVAPIVAGLGLDAHVRVFRAHADQLTDVAQIIRDAYDVDGMARQYDDFLARWERVAGPVPSPDPFAAKLRLVADWLQLVRRDPHLPFQHLPEDWPALHAQKVFTHLDDALRRPAAEIAERVLDMIADD</sequence>
<dbReference type="InterPro" id="IPR011965">
    <property type="entry name" value="PaaX_trns_reg"/>
</dbReference>
<evidence type="ECO:0000313" key="5">
    <source>
        <dbReference type="Proteomes" id="UP000578112"/>
    </source>
</evidence>
<feature type="domain" description="Transcriptional repressor PaaX-like N-terminal" evidence="1">
    <location>
        <begin position="15"/>
        <end position="82"/>
    </location>
</feature>
<dbReference type="Pfam" id="PF08223">
    <property type="entry name" value="PaaX_C"/>
    <property type="match status" value="1"/>
</dbReference>
<dbReference type="PIRSF" id="PIRSF020623">
    <property type="entry name" value="PaaX"/>
    <property type="match status" value="1"/>
</dbReference>
<feature type="domain" description="Transcriptional repressor PaaX-like C-terminal" evidence="2">
    <location>
        <begin position="185"/>
        <end position="268"/>
    </location>
</feature>
<dbReference type="Pfam" id="PF20803">
    <property type="entry name" value="PaaX_M"/>
    <property type="match status" value="1"/>
</dbReference>
<evidence type="ECO:0000313" key="4">
    <source>
        <dbReference type="EMBL" id="MBB4761812.1"/>
    </source>
</evidence>
<dbReference type="InterPro" id="IPR036390">
    <property type="entry name" value="WH_DNA-bd_sf"/>
</dbReference>
<organism evidence="4 5">
    <name type="scientific">Actinoplanes digitatis</name>
    <dbReference type="NCBI Taxonomy" id="1868"/>
    <lineage>
        <taxon>Bacteria</taxon>
        <taxon>Bacillati</taxon>
        <taxon>Actinomycetota</taxon>
        <taxon>Actinomycetes</taxon>
        <taxon>Micromonosporales</taxon>
        <taxon>Micromonosporaceae</taxon>
        <taxon>Actinoplanes</taxon>
    </lineage>
</organism>
<dbReference type="Gene3D" id="3.30.70.2650">
    <property type="match status" value="1"/>
</dbReference>
<feature type="domain" description="Transcriptional repressor PaaX-like central Cas2-like" evidence="3">
    <location>
        <begin position="102"/>
        <end position="180"/>
    </location>
</feature>
<evidence type="ECO:0000259" key="3">
    <source>
        <dbReference type="Pfam" id="PF20803"/>
    </source>
</evidence>
<reference evidence="4 5" key="1">
    <citation type="submission" date="2020-08" db="EMBL/GenBank/DDBJ databases">
        <title>Sequencing the genomes of 1000 actinobacteria strains.</title>
        <authorList>
            <person name="Klenk H.-P."/>
        </authorList>
    </citation>
    <scope>NUCLEOTIDE SEQUENCE [LARGE SCALE GENOMIC DNA]</scope>
    <source>
        <strain evidence="4 5">DSM 43149</strain>
    </source>
</reference>
<dbReference type="RefSeq" id="WP_239087110.1">
    <property type="nucleotide sequence ID" value="NZ_BOMK01000001.1"/>
</dbReference>